<evidence type="ECO:0000256" key="1">
    <source>
        <dbReference type="ARBA" id="ARBA00004141"/>
    </source>
</evidence>
<keyword evidence="2 6" id="KW-0813">Transport</keyword>
<feature type="transmembrane region" description="Helical" evidence="7">
    <location>
        <begin position="215"/>
        <end position="240"/>
    </location>
</feature>
<dbReference type="PROSITE" id="PS50267">
    <property type="entry name" value="NA_NEUROTRAN_SYMP_3"/>
    <property type="match status" value="1"/>
</dbReference>
<evidence type="ECO:0000256" key="6">
    <source>
        <dbReference type="RuleBase" id="RU003732"/>
    </source>
</evidence>
<sequence>MRDRFSNRLGFILISAGCAIGIGNVWRFPYIVGQYGGAAFVLIYLFFLVILGLPVMVMEYSVGRASQKSAALSFDVLEPKGTKWHFMKYVAMAGNYILMMFYTSVCGWLFYYFYKMLIGDFNGLNVGQINNEFGLMLSNPLIQVGMMFLVVCIGFFICSKGLQNGVEKVSKYMMLSLLALMLVLAVRSLILPGAMEGVKFYLLPDFSKMQNVSDVVFAAMGQAFFTLSLGIGAIAIFGSYIDKGKKLTSEAITVVCLDTFVALVAGFIVIPSCFAYNVDPGQGPGLIFQTLPNIFANMQFGNIWGALFFLFLSFAALTTIIAVFENIITMTMEWTGWSHSKTIKVSFVLVFVLSLPCALGFNVLSFVQPLGAGSTIQDLEDFIVSNNLLPLGSLCYVLFCTSKYGWGFKNFLKEANCGEGISFPKQVGFYVSYIIPVIILVIFIQGYISKFL</sequence>
<dbReference type="PANTHER" id="PTHR42948:SF1">
    <property type="entry name" value="TRANSPORTER"/>
    <property type="match status" value="1"/>
</dbReference>
<evidence type="ECO:0000256" key="4">
    <source>
        <dbReference type="ARBA" id="ARBA00022989"/>
    </source>
</evidence>
<dbReference type="PANTHER" id="PTHR42948">
    <property type="entry name" value="TRANSPORTER"/>
    <property type="match status" value="1"/>
</dbReference>
<keyword evidence="4 7" id="KW-1133">Transmembrane helix</keyword>
<dbReference type="EMBL" id="JACRWH010000038">
    <property type="protein sequence ID" value="MBC6012804.1"/>
    <property type="molecule type" value="Genomic_DNA"/>
</dbReference>
<dbReference type="CDD" id="cd10336">
    <property type="entry name" value="SLC6sbd_Tyt1-Like"/>
    <property type="match status" value="1"/>
</dbReference>
<evidence type="ECO:0000256" key="3">
    <source>
        <dbReference type="ARBA" id="ARBA00022692"/>
    </source>
</evidence>
<feature type="transmembrane region" description="Helical" evidence="7">
    <location>
        <begin position="37"/>
        <end position="58"/>
    </location>
</feature>
<dbReference type="RefSeq" id="WP_117925725.1">
    <property type="nucleotide sequence ID" value="NZ_JACRWH010000038.1"/>
</dbReference>
<evidence type="ECO:0000256" key="2">
    <source>
        <dbReference type="ARBA" id="ARBA00022448"/>
    </source>
</evidence>
<comment type="similarity">
    <text evidence="6">Belongs to the sodium:neurotransmitter symporter (SNF) (TC 2.A.22) family.</text>
</comment>
<feature type="transmembrane region" description="Helical" evidence="7">
    <location>
        <begin position="252"/>
        <end position="278"/>
    </location>
</feature>
<dbReference type="Pfam" id="PF00209">
    <property type="entry name" value="SNF"/>
    <property type="match status" value="2"/>
</dbReference>
<feature type="transmembrane region" description="Helical" evidence="7">
    <location>
        <begin position="303"/>
        <end position="324"/>
    </location>
</feature>
<protein>
    <recommendedName>
        <fullName evidence="6">Transporter</fullName>
    </recommendedName>
</protein>
<keyword evidence="3 6" id="KW-0812">Transmembrane</keyword>
<feature type="transmembrane region" description="Helical" evidence="7">
    <location>
        <begin position="427"/>
        <end position="448"/>
    </location>
</feature>
<dbReference type="NCBIfam" id="NF037979">
    <property type="entry name" value="Na_transp"/>
    <property type="match status" value="1"/>
</dbReference>
<evidence type="ECO:0000256" key="7">
    <source>
        <dbReference type="SAM" id="Phobius"/>
    </source>
</evidence>
<keyword evidence="5 7" id="KW-0472">Membrane</keyword>
<dbReference type="InterPro" id="IPR047218">
    <property type="entry name" value="YocR/YhdH-like"/>
</dbReference>
<evidence type="ECO:0000313" key="9">
    <source>
        <dbReference type="Proteomes" id="UP000649075"/>
    </source>
</evidence>
<keyword evidence="6" id="KW-0769">Symport</keyword>
<accession>A0ABR7KJU6</accession>
<keyword evidence="9" id="KW-1185">Reference proteome</keyword>
<dbReference type="SUPFAM" id="SSF161070">
    <property type="entry name" value="SNF-like"/>
    <property type="match status" value="1"/>
</dbReference>
<dbReference type="PROSITE" id="PS00610">
    <property type="entry name" value="NA_NEUROTRAN_SYMP_1"/>
    <property type="match status" value="1"/>
</dbReference>
<gene>
    <name evidence="8" type="ORF">H8911_08660</name>
</gene>
<name>A0ABR7KJU6_9FIRM</name>
<feature type="transmembrane region" description="Helical" evidence="7">
    <location>
        <begin position="387"/>
        <end position="406"/>
    </location>
</feature>
<comment type="subcellular location">
    <subcellularLocation>
        <location evidence="1">Membrane</location>
        <topology evidence="1">Multi-pass membrane protein</topology>
    </subcellularLocation>
</comment>
<organism evidence="8 9">
    <name type="scientific">Holdemanella hominis</name>
    <dbReference type="NCBI Taxonomy" id="2764327"/>
    <lineage>
        <taxon>Bacteria</taxon>
        <taxon>Bacillati</taxon>
        <taxon>Bacillota</taxon>
        <taxon>Erysipelotrichia</taxon>
        <taxon>Erysipelotrichales</taxon>
        <taxon>Erysipelotrichaceae</taxon>
        <taxon>Holdemanella</taxon>
    </lineage>
</organism>
<comment type="caution">
    <text evidence="8">The sequence shown here is derived from an EMBL/GenBank/DDBJ whole genome shotgun (WGS) entry which is preliminary data.</text>
</comment>
<dbReference type="InterPro" id="IPR000175">
    <property type="entry name" value="Na/ntran_symport"/>
</dbReference>
<feature type="transmembrane region" description="Helical" evidence="7">
    <location>
        <begin position="174"/>
        <end position="195"/>
    </location>
</feature>
<reference evidence="8 9" key="1">
    <citation type="submission" date="2020-08" db="EMBL/GenBank/DDBJ databases">
        <authorList>
            <person name="Liu C."/>
            <person name="Sun Q."/>
        </authorList>
    </citation>
    <scope>NUCLEOTIDE SEQUENCE [LARGE SCALE GENOMIC DNA]</scope>
    <source>
        <strain evidence="8 9">L34</strain>
    </source>
</reference>
<dbReference type="InterPro" id="IPR037272">
    <property type="entry name" value="SNS_sf"/>
</dbReference>
<feature type="transmembrane region" description="Helical" evidence="7">
    <location>
        <begin position="345"/>
        <end position="367"/>
    </location>
</feature>
<feature type="transmembrane region" description="Helical" evidence="7">
    <location>
        <begin position="89"/>
        <end position="114"/>
    </location>
</feature>
<evidence type="ECO:0000313" key="8">
    <source>
        <dbReference type="EMBL" id="MBC6012804.1"/>
    </source>
</evidence>
<dbReference type="PRINTS" id="PR00176">
    <property type="entry name" value="NANEUSMPORT"/>
</dbReference>
<feature type="transmembrane region" description="Helical" evidence="7">
    <location>
        <begin position="141"/>
        <end position="162"/>
    </location>
</feature>
<proteinExistence type="inferred from homology"/>
<dbReference type="Proteomes" id="UP000649075">
    <property type="component" value="Unassembled WGS sequence"/>
</dbReference>
<evidence type="ECO:0000256" key="5">
    <source>
        <dbReference type="ARBA" id="ARBA00023136"/>
    </source>
</evidence>